<dbReference type="STRING" id="1276229.SSYRP_v1c05520"/>
<dbReference type="GO" id="GO:0005886">
    <property type="term" value="C:plasma membrane"/>
    <property type="evidence" value="ECO:0007669"/>
    <property type="project" value="UniProtKB-SubCell"/>
</dbReference>
<organism evidence="9 10">
    <name type="scientific">Spiroplasma syrphidicola EA-1</name>
    <dbReference type="NCBI Taxonomy" id="1276229"/>
    <lineage>
        <taxon>Bacteria</taxon>
        <taxon>Bacillati</taxon>
        <taxon>Mycoplasmatota</taxon>
        <taxon>Mollicutes</taxon>
        <taxon>Entomoplasmatales</taxon>
        <taxon>Spiroplasmataceae</taxon>
        <taxon>Spiroplasma</taxon>
    </lineage>
</organism>
<accession>R4U400</accession>
<feature type="transmembrane region" description="Helical" evidence="8">
    <location>
        <begin position="272"/>
        <end position="294"/>
    </location>
</feature>
<evidence type="ECO:0000256" key="6">
    <source>
        <dbReference type="ARBA" id="ARBA00022989"/>
    </source>
</evidence>
<evidence type="ECO:0000256" key="2">
    <source>
        <dbReference type="ARBA" id="ARBA00006669"/>
    </source>
</evidence>
<feature type="transmembrane region" description="Helical" evidence="8">
    <location>
        <begin position="244"/>
        <end position="266"/>
    </location>
</feature>
<dbReference type="Proteomes" id="UP000013963">
    <property type="component" value="Chromosome"/>
</dbReference>
<feature type="transmembrane region" description="Helical" evidence="8">
    <location>
        <begin position="115"/>
        <end position="131"/>
    </location>
</feature>
<proteinExistence type="inferred from homology"/>
<dbReference type="RefSeq" id="WP_016340788.1">
    <property type="nucleotide sequence ID" value="NC_021284.1"/>
</dbReference>
<keyword evidence="6 8" id="KW-1133">Transmembrane helix</keyword>
<feature type="transmembrane region" description="Helical" evidence="8">
    <location>
        <begin position="216"/>
        <end position="237"/>
    </location>
</feature>
<evidence type="ECO:0000256" key="7">
    <source>
        <dbReference type="ARBA" id="ARBA00023136"/>
    </source>
</evidence>
<keyword evidence="10" id="KW-1185">Reference proteome</keyword>
<dbReference type="PATRIC" id="fig|1276229.3.peg.547"/>
<evidence type="ECO:0000256" key="1">
    <source>
        <dbReference type="ARBA" id="ARBA00004651"/>
    </source>
</evidence>
<keyword evidence="3" id="KW-0813">Transport</keyword>
<feature type="transmembrane region" description="Helical" evidence="8">
    <location>
        <begin position="33"/>
        <end position="51"/>
    </location>
</feature>
<dbReference type="NCBIfam" id="TIGR01528">
    <property type="entry name" value="NMN_trans_PnuC"/>
    <property type="match status" value="1"/>
</dbReference>
<dbReference type="HOGENOM" id="CLU_908841_0_0_14"/>
<dbReference type="PANTHER" id="PTHR36122:SF2">
    <property type="entry name" value="NICOTINAMIDE RIBOSIDE TRANSPORTER PNUC"/>
    <property type="match status" value="1"/>
</dbReference>
<evidence type="ECO:0000256" key="8">
    <source>
        <dbReference type="SAM" id="Phobius"/>
    </source>
</evidence>
<evidence type="ECO:0000256" key="4">
    <source>
        <dbReference type="ARBA" id="ARBA00022475"/>
    </source>
</evidence>
<sequence length="306" mass="35059">MEQKNKQWFTITRPINFLGVKTIIQDIKELPKIYKILLIIVGGVVTFLSFFDFNHLINSTTSPSFFTITNVLSTPKVYLGNMPKWVDAILYCLSGLASFTGILNVFLISLGKMSTYFWGLINAIIFGLFAFDFGYTGTAQLNLFFYVPFQFLGWYSWQRTLVYGQTSSVQARKTTWWIIAPLALGACAILTVPWYYEIPAFHYAIVQSEYAYVNQFLPHLFDSLVNSFAIIACLLMFLRIKEQWILWIILNLLQFSMFSGLTSLIAHQPVIININILIQTIFFIGNSVIGLIAWNNKTKQKIIPTL</sequence>
<dbReference type="OrthoDB" id="388122at2"/>
<dbReference type="EMBL" id="CP005078">
    <property type="protein sequence ID" value="AGM26142.1"/>
    <property type="molecule type" value="Genomic_DNA"/>
</dbReference>
<evidence type="ECO:0000313" key="10">
    <source>
        <dbReference type="Proteomes" id="UP000013963"/>
    </source>
</evidence>
<dbReference type="PANTHER" id="PTHR36122">
    <property type="entry name" value="NICOTINAMIDE RIBOSIDE TRANSPORTER PNUC"/>
    <property type="match status" value="1"/>
</dbReference>
<comment type="subcellular location">
    <subcellularLocation>
        <location evidence="1">Cell membrane</location>
        <topology evidence="1">Multi-pass membrane protein</topology>
    </subcellularLocation>
</comment>
<name>R4U400_9MOLU</name>
<dbReference type="Pfam" id="PF04973">
    <property type="entry name" value="NMN_transporter"/>
    <property type="match status" value="1"/>
</dbReference>
<evidence type="ECO:0000256" key="5">
    <source>
        <dbReference type="ARBA" id="ARBA00022692"/>
    </source>
</evidence>
<evidence type="ECO:0000256" key="3">
    <source>
        <dbReference type="ARBA" id="ARBA00022448"/>
    </source>
</evidence>
<reference evidence="9 10" key="1">
    <citation type="journal article" date="2013" name="Genome Biol. Evol.">
        <title>Complete genomes of two dipteran-associated spiroplasmas provided insights into the origin, dynamics, and impacts of viral invasion in spiroplasma.</title>
        <authorList>
            <person name="Ku C."/>
            <person name="Lo W.S."/>
            <person name="Chen L.L."/>
            <person name="Kuo C.H."/>
        </authorList>
    </citation>
    <scope>NUCLEOTIDE SEQUENCE [LARGE SCALE GENOMIC DNA]</scope>
    <source>
        <strain evidence="9">EA-1</strain>
    </source>
</reference>
<dbReference type="KEGG" id="ssyr:SSYRP_v1c05520"/>
<feature type="transmembrane region" description="Helical" evidence="8">
    <location>
        <begin position="137"/>
        <end position="155"/>
    </location>
</feature>
<evidence type="ECO:0000313" key="9">
    <source>
        <dbReference type="EMBL" id="AGM26142.1"/>
    </source>
</evidence>
<keyword evidence="4" id="KW-1003">Cell membrane</keyword>
<keyword evidence="7 8" id="KW-0472">Membrane</keyword>
<dbReference type="eggNOG" id="COG3201">
    <property type="taxonomic scope" value="Bacteria"/>
</dbReference>
<feature type="transmembrane region" description="Helical" evidence="8">
    <location>
        <begin position="88"/>
        <end position="108"/>
    </location>
</feature>
<keyword evidence="5 8" id="KW-0812">Transmembrane</keyword>
<dbReference type="InterPro" id="IPR006419">
    <property type="entry name" value="NMN_transpt_PnuC"/>
</dbReference>
<feature type="transmembrane region" description="Helical" evidence="8">
    <location>
        <begin position="176"/>
        <end position="196"/>
    </location>
</feature>
<dbReference type="AlphaFoldDB" id="R4U400"/>
<protein>
    <submittedName>
        <fullName evidence="9">Nicotinamide mononucleotide transporter PnuC</fullName>
    </submittedName>
</protein>
<dbReference type="GO" id="GO:0034257">
    <property type="term" value="F:nicotinamide riboside transmembrane transporter activity"/>
    <property type="evidence" value="ECO:0007669"/>
    <property type="project" value="InterPro"/>
</dbReference>
<comment type="similarity">
    <text evidence="2">Belongs to the nicotinamide ribonucleoside (NR) uptake permease (TC 4.B.1) family.</text>
</comment>
<gene>
    <name evidence="9" type="primary">pnuC</name>
    <name evidence="9" type="ORF">SSYRP_v1c05520</name>
</gene>